<evidence type="ECO:0000313" key="2">
    <source>
        <dbReference type="EMBL" id="CAL8105856.1"/>
    </source>
</evidence>
<dbReference type="Proteomes" id="UP001642540">
    <property type="component" value="Unassembled WGS sequence"/>
</dbReference>
<keyword evidence="3" id="KW-1185">Reference proteome</keyword>
<gene>
    <name evidence="2" type="ORF">ODALV1_LOCUS12207</name>
</gene>
<sequence>MDLSTGSKRKADTLEYSHSSIILGQFHGTLQPLHVRARSTIGSEIQHGGREPYIPNFLEAFIEPPPMAHQFNRQPIYQARHEGLSVYEKNGYLEYPVHKTTQSFSIHGYPIEPNRVTPHHLPPHYSYEGYFPSTPVYYDGAAGLSLPQSLAVAQQPVEADKKKLDGKKKKTEKSKGIIMRNNELVKMILDDFKAKWEVSLVTPKMLQSLEQQLKMLIDGLDEEHDAVLNTSKYNPSTMKSLIEWAAKLFWEIENVSTPISKGVFKTMVDVYQTKQLKWNPNEALGQQLYYQSEPKRMANGNFDYPHHQPEPNQVVNESHQHNHFQPSQHVFHPRMMMQISHHILNFSIAEQNQPSDNQKKSDCIQFFKRKFMEWHKAVIKMRMPYPEIRSKQRQYEEYIRILIGMDAHLAAQLNFGDGNVQESRPNRSNISAALGANANEPLAKGSGIPKGVASTSCSRKSSGGVVVQQPPQTPCRIQSSPLPTFGVQTQTLAGVRATRVDMPAGLQLKTPSILRNLLMGKGIEESEKEAARHDQLTQQIRTLMTFFGSLQIA</sequence>
<reference evidence="2 3" key="1">
    <citation type="submission" date="2024-08" db="EMBL/GenBank/DDBJ databases">
        <authorList>
            <person name="Cucini C."/>
            <person name="Frati F."/>
        </authorList>
    </citation>
    <scope>NUCLEOTIDE SEQUENCE [LARGE SCALE GENOMIC DNA]</scope>
</reference>
<evidence type="ECO:0000313" key="3">
    <source>
        <dbReference type="Proteomes" id="UP001642540"/>
    </source>
</evidence>
<proteinExistence type="predicted"/>
<name>A0ABP1QPA4_9HEXA</name>
<dbReference type="EMBL" id="CAXLJM020000036">
    <property type="protein sequence ID" value="CAL8105856.1"/>
    <property type="molecule type" value="Genomic_DNA"/>
</dbReference>
<feature type="region of interest" description="Disordered" evidence="1">
    <location>
        <begin position="439"/>
        <end position="471"/>
    </location>
</feature>
<comment type="caution">
    <text evidence="2">The sequence shown here is derived from an EMBL/GenBank/DDBJ whole genome shotgun (WGS) entry which is preliminary data.</text>
</comment>
<protein>
    <submittedName>
        <fullName evidence="2">Uncharacterized protein</fullName>
    </submittedName>
</protein>
<accession>A0ABP1QPA4</accession>
<organism evidence="2 3">
    <name type="scientific">Orchesella dallaii</name>
    <dbReference type="NCBI Taxonomy" id="48710"/>
    <lineage>
        <taxon>Eukaryota</taxon>
        <taxon>Metazoa</taxon>
        <taxon>Ecdysozoa</taxon>
        <taxon>Arthropoda</taxon>
        <taxon>Hexapoda</taxon>
        <taxon>Collembola</taxon>
        <taxon>Entomobryomorpha</taxon>
        <taxon>Entomobryoidea</taxon>
        <taxon>Orchesellidae</taxon>
        <taxon>Orchesellinae</taxon>
        <taxon>Orchesella</taxon>
    </lineage>
</organism>
<evidence type="ECO:0000256" key="1">
    <source>
        <dbReference type="SAM" id="MobiDB-lite"/>
    </source>
</evidence>